<keyword evidence="4" id="KW-0813">Transport</keyword>
<feature type="non-terminal residue" evidence="17">
    <location>
        <position position="705"/>
    </location>
</feature>
<proteinExistence type="inferred from homology"/>
<evidence type="ECO:0000256" key="5">
    <source>
        <dbReference type="ARBA" id="ARBA00022449"/>
    </source>
</evidence>
<feature type="non-terminal residue" evidence="17">
    <location>
        <position position="1"/>
    </location>
</feature>
<evidence type="ECO:0000256" key="16">
    <source>
        <dbReference type="RuleBase" id="RU368066"/>
    </source>
</evidence>
<comment type="function">
    <text evidence="16">Choline transporter.</text>
</comment>
<feature type="transmembrane region" description="Helical" evidence="16">
    <location>
        <begin position="349"/>
        <end position="371"/>
    </location>
</feature>
<evidence type="ECO:0000256" key="3">
    <source>
        <dbReference type="ARBA" id="ARBA00007168"/>
    </source>
</evidence>
<dbReference type="GO" id="GO:0005886">
    <property type="term" value="C:plasma membrane"/>
    <property type="evidence" value="ECO:0007669"/>
    <property type="project" value="UniProtKB-SubCell"/>
</dbReference>
<evidence type="ECO:0000256" key="4">
    <source>
        <dbReference type="ARBA" id="ARBA00022448"/>
    </source>
</evidence>
<evidence type="ECO:0000256" key="1">
    <source>
        <dbReference type="ARBA" id="ARBA00004374"/>
    </source>
</evidence>
<keyword evidence="12 16" id="KW-0472">Membrane</keyword>
<comment type="subcellular location">
    <subcellularLocation>
        <location evidence="2 16">Cell membrane</location>
        <topology evidence="2 16">Multi-pass membrane protein</topology>
    </subcellularLocation>
    <subcellularLocation>
        <location evidence="1">Mitochondrion outer membrane</location>
        <topology evidence="1">Multi-pass membrane protein</topology>
    </subcellularLocation>
</comment>
<keyword evidence="9" id="KW-1000">Mitochondrion outer membrane</keyword>
<dbReference type="PANTHER" id="PTHR12385">
    <property type="entry name" value="CHOLINE TRANSPORTER-LIKE (SLC FAMILY 44)"/>
    <property type="match status" value="1"/>
</dbReference>
<keyword evidence="7" id="KW-0597">Phosphoprotein</keyword>
<evidence type="ECO:0000313" key="17">
    <source>
        <dbReference type="EMBL" id="NWH41250.1"/>
    </source>
</evidence>
<organism evidence="17 18">
    <name type="scientific">Chloropsis hardwickii</name>
    <dbReference type="NCBI Taxonomy" id="667144"/>
    <lineage>
        <taxon>Eukaryota</taxon>
        <taxon>Metazoa</taxon>
        <taxon>Chordata</taxon>
        <taxon>Craniata</taxon>
        <taxon>Vertebrata</taxon>
        <taxon>Euteleostomi</taxon>
        <taxon>Archelosauria</taxon>
        <taxon>Archosauria</taxon>
        <taxon>Dinosauria</taxon>
        <taxon>Saurischia</taxon>
        <taxon>Theropoda</taxon>
        <taxon>Coelurosauria</taxon>
        <taxon>Aves</taxon>
        <taxon>Neognathae</taxon>
        <taxon>Neoaves</taxon>
        <taxon>Telluraves</taxon>
        <taxon>Australaves</taxon>
        <taxon>Passeriformes</taxon>
        <taxon>Corvoidea</taxon>
        <taxon>Irenidae</taxon>
        <taxon>Chloropsis</taxon>
    </lineage>
</organism>
<dbReference type="GO" id="GO:0005741">
    <property type="term" value="C:mitochondrial outer membrane"/>
    <property type="evidence" value="ECO:0007669"/>
    <property type="project" value="UniProtKB-SubCell"/>
</dbReference>
<feature type="transmembrane region" description="Helical" evidence="16">
    <location>
        <begin position="21"/>
        <end position="43"/>
    </location>
</feature>
<comment type="caution">
    <text evidence="17">The sequence shown here is derived from an EMBL/GenBank/DDBJ whole genome shotgun (WGS) entry which is preliminary data.</text>
</comment>
<evidence type="ECO:0000256" key="7">
    <source>
        <dbReference type="ARBA" id="ARBA00022553"/>
    </source>
</evidence>
<feature type="transmembrane region" description="Helical" evidence="16">
    <location>
        <begin position="307"/>
        <end position="328"/>
    </location>
</feature>
<evidence type="ECO:0000256" key="13">
    <source>
        <dbReference type="ARBA" id="ARBA00023180"/>
    </source>
</evidence>
<protein>
    <recommendedName>
        <fullName evidence="16">Choline transporter-like protein</fullName>
    </recommendedName>
</protein>
<keyword evidence="11" id="KW-0496">Mitochondrion</keyword>
<comment type="catalytic activity">
    <reaction evidence="14">
        <text>choline(out) + n H(+)(in) = choline(in) + n H(+)(out)</text>
        <dbReference type="Rhea" id="RHEA:75463"/>
        <dbReference type="ChEBI" id="CHEBI:15354"/>
        <dbReference type="ChEBI" id="CHEBI:15378"/>
    </reaction>
</comment>
<dbReference type="AlphaFoldDB" id="A0A850VFH5"/>
<gene>
    <name evidence="17" type="primary">Slc44a2</name>
    <name evidence="17" type="ORF">CHLHAR_R10944</name>
</gene>
<comment type="catalytic activity">
    <reaction evidence="15">
        <text>ethanolamine(out) + n H(+)(in) = ethanolamine(in) + n H(+)(out)</text>
        <dbReference type="Rhea" id="RHEA:75467"/>
        <dbReference type="ChEBI" id="CHEBI:15378"/>
        <dbReference type="ChEBI" id="CHEBI:57603"/>
    </reaction>
</comment>
<reference evidence="17" key="1">
    <citation type="submission" date="2019-10" db="EMBL/GenBank/DDBJ databases">
        <title>Bird 10,000 Genomes (B10K) Project - Family phase.</title>
        <authorList>
            <person name="Zhang G."/>
        </authorList>
    </citation>
    <scope>NUCLEOTIDE SEQUENCE</scope>
    <source>
        <strain evidence="17">B10K-IZ-033-78</strain>
        <tissue evidence="17">Muscle</tissue>
    </source>
</reference>
<dbReference type="OrthoDB" id="420519at2759"/>
<feature type="transmembrane region" description="Helical" evidence="16">
    <location>
        <begin position="593"/>
        <end position="614"/>
    </location>
</feature>
<keyword evidence="18" id="KW-1185">Reference proteome</keyword>
<evidence type="ECO:0000256" key="14">
    <source>
        <dbReference type="ARBA" id="ARBA00035093"/>
    </source>
</evidence>
<keyword evidence="10 16" id="KW-1133">Transmembrane helix</keyword>
<keyword evidence="13" id="KW-0325">Glycoprotein</keyword>
<accession>A0A850VFH5</accession>
<evidence type="ECO:0000256" key="11">
    <source>
        <dbReference type="ARBA" id="ARBA00023128"/>
    </source>
</evidence>
<feature type="transmembrane region" description="Helical" evidence="16">
    <location>
        <begin position="444"/>
        <end position="471"/>
    </location>
</feature>
<keyword evidence="6" id="KW-1003">Cell membrane</keyword>
<evidence type="ECO:0000256" key="2">
    <source>
        <dbReference type="ARBA" id="ARBA00004651"/>
    </source>
</evidence>
<comment type="similarity">
    <text evidence="3 16">Belongs to the CTL (choline transporter-like) family.</text>
</comment>
<keyword evidence="5" id="KW-0050">Antiport</keyword>
<feature type="transmembrane region" description="Helical" evidence="16">
    <location>
        <begin position="492"/>
        <end position="513"/>
    </location>
</feature>
<feature type="transmembrane region" description="Helical" evidence="16">
    <location>
        <begin position="251"/>
        <end position="269"/>
    </location>
</feature>
<dbReference type="GO" id="GO:0015297">
    <property type="term" value="F:antiporter activity"/>
    <property type="evidence" value="ECO:0007669"/>
    <property type="project" value="UniProtKB-KW"/>
</dbReference>
<feature type="transmembrane region" description="Helical" evidence="16">
    <location>
        <begin position="224"/>
        <end position="244"/>
    </location>
</feature>
<dbReference type="Pfam" id="PF04515">
    <property type="entry name" value="Choline_transpo"/>
    <property type="match status" value="1"/>
</dbReference>
<evidence type="ECO:0000256" key="15">
    <source>
        <dbReference type="ARBA" id="ARBA00036560"/>
    </source>
</evidence>
<keyword evidence="8 16" id="KW-0812">Transmembrane</keyword>
<dbReference type="InterPro" id="IPR007603">
    <property type="entry name" value="Choline_transptr-like"/>
</dbReference>
<evidence type="ECO:0000256" key="8">
    <source>
        <dbReference type="ARBA" id="ARBA00022692"/>
    </source>
</evidence>
<evidence type="ECO:0000256" key="6">
    <source>
        <dbReference type="ARBA" id="ARBA00022475"/>
    </source>
</evidence>
<sequence>GTPQKYDPTFKGPIYDRGCTDIICCVLLVVAIVGYVVVGVVAWTHGDPRKVIHPTDSRGQFCGQQGTPNEYGPAPPDRGVPRIPRGIRACSRPVSPSPTQICVSKCPDRYMTYLTSYSNAASLEYYRNFCTPEFKNSGKGPIEVLKDKECPAMLIPSTPLARRCFPAIQAKNGVIMVGNQTTYDDGQGHRRNVTELLEGAKKANVVLEARQLAMKIFEDYTVSWYWIIIGLVIAMVASLIFIVLLRFLAGIMVWVMIVMVILVLGYGIFHCYMEYAKLKGEAGSDVSLTDLGFQTDLRVYLHLRQTWLAFMIILCVLELVIVLLLIFLRKRILIAIALIKEASRAVGHVMSSLLFPLCTFFLLCLCIAYWASTAVFLSTSNEAVYKVFNESACPFSGQTCRPETFNTSNVTKLCSDAQCLFAFYGGETAYHKYLIVLQFFNVFMFFWLANFVIALGQVTLAGAFASYYWAFKKPDDMPAFPLFSAFGRALRYHTGSLAFGSLVLAIVQVIRVILEYLDHRLKAAENKFAKFLLSCLKCCFWCLEKFIKFLNRNAYIMVRVTQIQCPGRAGAATGQLGISLGIVVAVLDKVTDFLFFLGKLLIVGSVGILAFFFFTQRIKLVQDTAPSLNYYWVPILTLFNLGIAARGSQEPPPHQPPYLPPPWGRGFLFAVEDLERNDGSAEKPYFMSQDLRKLLKKTNKGQPDA</sequence>
<dbReference type="Proteomes" id="UP000640999">
    <property type="component" value="Unassembled WGS sequence"/>
</dbReference>
<evidence type="ECO:0000256" key="10">
    <source>
        <dbReference type="ARBA" id="ARBA00022989"/>
    </source>
</evidence>
<evidence type="ECO:0000313" key="18">
    <source>
        <dbReference type="Proteomes" id="UP000640999"/>
    </source>
</evidence>
<evidence type="ECO:0000256" key="9">
    <source>
        <dbReference type="ARBA" id="ARBA00022787"/>
    </source>
</evidence>
<evidence type="ECO:0000256" key="12">
    <source>
        <dbReference type="ARBA" id="ARBA00023136"/>
    </source>
</evidence>
<name>A0A850VFH5_9CORV</name>
<dbReference type="PANTHER" id="PTHR12385:SF34">
    <property type="entry name" value="CHOLINE TRANSPORTER-LIKE PROTEIN 2"/>
    <property type="match status" value="1"/>
</dbReference>
<dbReference type="EMBL" id="WEIW01003707">
    <property type="protein sequence ID" value="NWH41250.1"/>
    <property type="molecule type" value="Genomic_DNA"/>
</dbReference>